<dbReference type="AlphaFoldDB" id="A0AAP9U9C7"/>
<evidence type="ECO:0000313" key="7">
    <source>
        <dbReference type="Proteomes" id="UP000514462"/>
    </source>
</evidence>
<dbReference type="Gene3D" id="3.40.640.10">
    <property type="entry name" value="Type I PLP-dependent aspartate aminotransferase-like (Major domain)"/>
    <property type="match status" value="1"/>
</dbReference>
<keyword evidence="6" id="KW-0032">Aminotransferase</keyword>
<sequence>MLNMPFRRRVPLLNMSLTEEEDDCASRWLATPDSSMEPVSRLHTHISHMWNTPWVASFMGGRASLYAVIRTLGLKAGDQIVIPAFTCQCVANAITFNGVEIVFADIEADTYGMSAQALQQVLTPRTRAIMIQYTFGLVCRDIDSLLAIARQHKLWVIEDCAHATGGKWRGKRLGTLGDIAFFSSERSKVVNTIHGGWAITAHPELGKRLMAIHAQSPAPDADFIRRLLMTLRHAFATRQGAVHPIADYWLPQMQPAELSGLFTPQYAWKMAEPVAELLIMQLCRLDSILLKRRQGAMFWQQWAQEQGFRLPRVHPDAENTWLRLPIWLKEPKEKVAAHLEQTLNIETGVWFTTPIHPQPCELAHCPTGMLATKQCLNLPTWLWDEAEFEQ</sequence>
<dbReference type="GO" id="GO:0000271">
    <property type="term" value="P:polysaccharide biosynthetic process"/>
    <property type="evidence" value="ECO:0007669"/>
    <property type="project" value="TreeGrafter"/>
</dbReference>
<dbReference type="Gene3D" id="3.90.1150.10">
    <property type="entry name" value="Aspartate Aminotransferase, domain 1"/>
    <property type="match status" value="1"/>
</dbReference>
<keyword evidence="6" id="KW-0614">Plasmid</keyword>
<dbReference type="InterPro" id="IPR015424">
    <property type="entry name" value="PyrdxlP-dep_Trfase"/>
</dbReference>
<evidence type="ECO:0000256" key="1">
    <source>
        <dbReference type="ARBA" id="ARBA00022898"/>
    </source>
</evidence>
<keyword evidence="6" id="KW-0808">Transferase</keyword>
<gene>
    <name evidence="6" type="ORF">HV331_27235</name>
</gene>
<accession>A0AAP9U9C7</accession>
<dbReference type="Proteomes" id="UP000514462">
    <property type="component" value="Plasmid pRHBSTW-00938_2"/>
</dbReference>
<dbReference type="GO" id="GO:0030170">
    <property type="term" value="F:pyridoxal phosphate binding"/>
    <property type="evidence" value="ECO:0007669"/>
    <property type="project" value="TreeGrafter"/>
</dbReference>
<comment type="similarity">
    <text evidence="2 5">Belongs to the DegT/DnrJ/EryC1 family.</text>
</comment>
<proteinExistence type="inferred from homology"/>
<organism evidence="6 7">
    <name type="scientific">Klebsiella aerogenes</name>
    <name type="common">Enterobacter aerogenes</name>
    <dbReference type="NCBI Taxonomy" id="548"/>
    <lineage>
        <taxon>Bacteria</taxon>
        <taxon>Pseudomonadati</taxon>
        <taxon>Pseudomonadota</taxon>
        <taxon>Gammaproteobacteria</taxon>
        <taxon>Enterobacterales</taxon>
        <taxon>Enterobacteriaceae</taxon>
        <taxon>Klebsiella/Raoultella group</taxon>
        <taxon>Klebsiella</taxon>
    </lineage>
</organism>
<dbReference type="PANTHER" id="PTHR30244:SF34">
    <property type="entry name" value="DTDP-4-AMINO-4,6-DIDEOXYGALACTOSE TRANSAMINASE"/>
    <property type="match status" value="1"/>
</dbReference>
<dbReference type="GO" id="GO:0008483">
    <property type="term" value="F:transaminase activity"/>
    <property type="evidence" value="ECO:0007669"/>
    <property type="project" value="UniProtKB-KW"/>
</dbReference>
<dbReference type="InterPro" id="IPR015421">
    <property type="entry name" value="PyrdxlP-dep_Trfase_major"/>
</dbReference>
<dbReference type="Pfam" id="PF01041">
    <property type="entry name" value="DegT_DnrJ_EryC1"/>
    <property type="match status" value="1"/>
</dbReference>
<evidence type="ECO:0000256" key="2">
    <source>
        <dbReference type="ARBA" id="ARBA00037999"/>
    </source>
</evidence>
<evidence type="ECO:0000256" key="5">
    <source>
        <dbReference type="RuleBase" id="RU004508"/>
    </source>
</evidence>
<evidence type="ECO:0000256" key="4">
    <source>
        <dbReference type="PIRSR" id="PIRSR000390-2"/>
    </source>
</evidence>
<evidence type="ECO:0000313" key="6">
    <source>
        <dbReference type="EMBL" id="QMR43162.1"/>
    </source>
</evidence>
<evidence type="ECO:0000256" key="3">
    <source>
        <dbReference type="PIRSR" id="PIRSR000390-1"/>
    </source>
</evidence>
<dbReference type="SUPFAM" id="SSF53383">
    <property type="entry name" value="PLP-dependent transferases"/>
    <property type="match status" value="1"/>
</dbReference>
<keyword evidence="1 4" id="KW-0663">Pyridoxal phosphate</keyword>
<reference evidence="7" key="1">
    <citation type="submission" date="2020-06" db="EMBL/GenBank/DDBJ databases">
        <title>REHAB project genomes.</title>
        <authorList>
            <person name="Shaw L.P."/>
        </authorList>
    </citation>
    <scope>NUCLEOTIDE SEQUENCE [LARGE SCALE GENOMIC DNA]</scope>
    <source>
        <strain evidence="7">RHBSTW-00938</strain>
        <plasmid evidence="7">prhbstw-00938_2</plasmid>
    </source>
</reference>
<dbReference type="InterPro" id="IPR000653">
    <property type="entry name" value="DegT/StrS_aminotransferase"/>
</dbReference>
<feature type="active site" description="Proton acceptor" evidence="3">
    <location>
        <position position="188"/>
    </location>
</feature>
<geneLocation type="plasmid" evidence="7">
    <name>prhbstw-00938_2</name>
</geneLocation>
<dbReference type="PIRSF" id="PIRSF000390">
    <property type="entry name" value="PLP_StrS"/>
    <property type="match status" value="1"/>
</dbReference>
<dbReference type="PANTHER" id="PTHR30244">
    <property type="entry name" value="TRANSAMINASE"/>
    <property type="match status" value="1"/>
</dbReference>
<dbReference type="InterPro" id="IPR015422">
    <property type="entry name" value="PyrdxlP-dep_Trfase_small"/>
</dbReference>
<protein>
    <submittedName>
        <fullName evidence="6">Aminotransferase class I/II-fold pyridoxal phosphate-dependent enzyme</fullName>
    </submittedName>
</protein>
<dbReference type="EMBL" id="CP055905">
    <property type="protein sequence ID" value="QMR43162.1"/>
    <property type="molecule type" value="Genomic_DNA"/>
</dbReference>
<name>A0AAP9U9C7_KLEAE</name>
<feature type="modified residue" description="N6-(pyridoxal phosphate)lysine" evidence="4">
    <location>
        <position position="188"/>
    </location>
</feature>